<protein>
    <submittedName>
        <fullName evidence="1">Phage portal protein</fullName>
    </submittedName>
</protein>
<sequence>MIANLLRDAARKFIYRAIDIHTAYRDGKVWLPEQRPFEVTFNSMSTAIALEEESARETRATYCTLVATVLDQIEQSPIGKSETLKSHLYSEIGFSSELIKKITAELAKHAAESESQMMESLGIPQGHDSERYIRDVILDVINDFGTARE</sequence>
<evidence type="ECO:0000313" key="2">
    <source>
        <dbReference type="Proteomes" id="UP000029227"/>
    </source>
</evidence>
<dbReference type="STRING" id="754436.JCM19237_244"/>
<dbReference type="Proteomes" id="UP000029227">
    <property type="component" value="Unassembled WGS sequence"/>
</dbReference>
<name>A0A090R181_9GAMM</name>
<gene>
    <name evidence="1" type="ORF">JCM19237_244</name>
</gene>
<organism evidence="1 2">
    <name type="scientific">Photobacterium aphoticum</name>
    <dbReference type="NCBI Taxonomy" id="754436"/>
    <lineage>
        <taxon>Bacteria</taxon>
        <taxon>Pseudomonadati</taxon>
        <taxon>Pseudomonadota</taxon>
        <taxon>Gammaproteobacteria</taxon>
        <taxon>Vibrionales</taxon>
        <taxon>Vibrionaceae</taxon>
        <taxon>Photobacterium</taxon>
    </lineage>
</organism>
<accession>A0A090R181</accession>
<dbReference type="EMBL" id="BBMN01000020">
    <property type="protein sequence ID" value="GAL07864.1"/>
    <property type="molecule type" value="Genomic_DNA"/>
</dbReference>
<evidence type="ECO:0000313" key="1">
    <source>
        <dbReference type="EMBL" id="GAL07864.1"/>
    </source>
</evidence>
<proteinExistence type="predicted"/>
<comment type="caution">
    <text evidence="1">The sequence shown here is derived from an EMBL/GenBank/DDBJ whole genome shotgun (WGS) entry which is preliminary data.</text>
</comment>
<reference evidence="1 2" key="1">
    <citation type="journal article" date="2014" name="Genome Announc.">
        <title>Draft Genome Sequences of Two Vibrionaceae Species, Vibrio ponticus C121 and Photobacterium aphoticum C119, Isolated as Coral Reef Microbiota.</title>
        <authorList>
            <person name="Al-saari N."/>
            <person name="Meirelles P.M."/>
            <person name="Mino S."/>
            <person name="Suda W."/>
            <person name="Oshima K."/>
            <person name="Hattori M."/>
            <person name="Ohkuma M."/>
            <person name="Thompson F.L."/>
            <person name="Gomez-Gil B."/>
            <person name="Sawabe T."/>
            <person name="Sawabe T."/>
        </authorList>
    </citation>
    <scope>NUCLEOTIDE SEQUENCE [LARGE SCALE GENOMIC DNA]</scope>
    <source>
        <strain evidence="1 2">JCM 19237</strain>
    </source>
</reference>
<dbReference type="AlphaFoldDB" id="A0A090R181"/>